<feature type="region of interest" description="Disordered" evidence="1">
    <location>
        <begin position="216"/>
        <end position="238"/>
    </location>
</feature>
<dbReference type="GO" id="GO:0005634">
    <property type="term" value="C:nucleus"/>
    <property type="evidence" value="ECO:0007669"/>
    <property type="project" value="TreeGrafter"/>
</dbReference>
<feature type="region of interest" description="Disordered" evidence="1">
    <location>
        <begin position="354"/>
        <end position="402"/>
    </location>
</feature>
<name>A0A183BZ30_GLOPA</name>
<dbReference type="SMART" id="SM00355">
    <property type="entry name" value="ZnF_C2H2"/>
    <property type="match status" value="3"/>
</dbReference>
<feature type="compositionally biased region" description="Polar residues" evidence="1">
    <location>
        <begin position="358"/>
        <end position="373"/>
    </location>
</feature>
<feature type="compositionally biased region" description="Low complexity" evidence="1">
    <location>
        <begin position="216"/>
        <end position="233"/>
    </location>
</feature>
<organism evidence="3 4">
    <name type="scientific">Globodera pallida</name>
    <name type="common">Potato cyst nematode worm</name>
    <name type="synonym">Heterodera pallida</name>
    <dbReference type="NCBI Taxonomy" id="36090"/>
    <lineage>
        <taxon>Eukaryota</taxon>
        <taxon>Metazoa</taxon>
        <taxon>Ecdysozoa</taxon>
        <taxon>Nematoda</taxon>
        <taxon>Chromadorea</taxon>
        <taxon>Rhabditida</taxon>
        <taxon>Tylenchina</taxon>
        <taxon>Tylenchomorpha</taxon>
        <taxon>Tylenchoidea</taxon>
        <taxon>Heteroderidae</taxon>
        <taxon>Heteroderinae</taxon>
        <taxon>Globodera</taxon>
    </lineage>
</organism>
<feature type="compositionally biased region" description="Polar residues" evidence="1">
    <location>
        <begin position="57"/>
        <end position="82"/>
    </location>
</feature>
<dbReference type="InterPro" id="IPR008906">
    <property type="entry name" value="HATC_C_dom"/>
</dbReference>
<reference evidence="4" key="3">
    <citation type="submission" date="2016-06" db="UniProtKB">
        <authorList>
            <consortium name="WormBaseParasite"/>
        </authorList>
    </citation>
    <scope>IDENTIFICATION</scope>
</reference>
<feature type="domain" description="C2H2-type" evidence="2">
    <location>
        <begin position="25"/>
        <end position="47"/>
    </location>
</feature>
<dbReference type="InterPro" id="IPR012337">
    <property type="entry name" value="RNaseH-like_sf"/>
</dbReference>
<reference evidence="3" key="1">
    <citation type="submission" date="2013-12" db="EMBL/GenBank/DDBJ databases">
        <authorList>
            <person name="Aslett M."/>
        </authorList>
    </citation>
    <scope>NUCLEOTIDE SEQUENCE [LARGE SCALE GENOMIC DNA]</scope>
    <source>
        <strain evidence="3">Lindley</strain>
    </source>
</reference>
<feature type="domain" description="C2H2-type" evidence="2">
    <location>
        <begin position="403"/>
        <end position="425"/>
    </location>
</feature>
<keyword evidence="3" id="KW-1185">Reference proteome</keyword>
<dbReference type="InterPro" id="IPR013087">
    <property type="entry name" value="Znf_C2H2_type"/>
</dbReference>
<dbReference type="GO" id="GO:0006357">
    <property type="term" value="P:regulation of transcription by RNA polymerase II"/>
    <property type="evidence" value="ECO:0007669"/>
    <property type="project" value="TreeGrafter"/>
</dbReference>
<feature type="compositionally biased region" description="Basic residues" evidence="1">
    <location>
        <begin position="112"/>
        <end position="125"/>
    </location>
</feature>
<dbReference type="WBParaSite" id="GPLIN_000587100">
    <property type="protein sequence ID" value="GPLIN_000587100"/>
    <property type="gene ID" value="GPLIN_000587100"/>
</dbReference>
<dbReference type="PANTHER" id="PTHR46169:SF29">
    <property type="entry name" value="DNA REPLICATION-RELATED ELEMENT FACTOR, ISOFORM A"/>
    <property type="match status" value="1"/>
</dbReference>
<dbReference type="GO" id="GO:0046983">
    <property type="term" value="F:protein dimerization activity"/>
    <property type="evidence" value="ECO:0007669"/>
    <property type="project" value="InterPro"/>
</dbReference>
<dbReference type="SUPFAM" id="SSF53098">
    <property type="entry name" value="Ribonuclease H-like"/>
    <property type="match status" value="1"/>
</dbReference>
<evidence type="ECO:0000259" key="2">
    <source>
        <dbReference type="SMART" id="SM00355"/>
    </source>
</evidence>
<feature type="compositionally biased region" description="Basic and acidic residues" evidence="1">
    <location>
        <begin position="85"/>
        <end position="97"/>
    </location>
</feature>
<reference evidence="3" key="2">
    <citation type="submission" date="2014-05" db="EMBL/GenBank/DDBJ databases">
        <title>The genome and life-stage specific transcriptomes of Globodera pallida elucidate key aspects of plant parasitism by a cyst nematode.</title>
        <authorList>
            <person name="Cotton J.A."/>
            <person name="Lilley C.J."/>
            <person name="Jones L.M."/>
            <person name="Kikuchi T."/>
            <person name="Reid A.J."/>
            <person name="Thorpe P."/>
            <person name="Tsai I.J."/>
            <person name="Beasley H."/>
            <person name="Blok V."/>
            <person name="Cock P.J.A."/>
            <person name="Van den Akker S.E."/>
            <person name="Holroyd N."/>
            <person name="Hunt M."/>
            <person name="Mantelin S."/>
            <person name="Naghra H."/>
            <person name="Pain A."/>
            <person name="Palomares-Rius J.E."/>
            <person name="Zarowiecki M."/>
            <person name="Berriman M."/>
            <person name="Jones J.T."/>
            <person name="Urwin P.E."/>
        </authorList>
    </citation>
    <scope>NUCLEOTIDE SEQUENCE [LARGE SCALE GENOMIC DNA]</scope>
    <source>
        <strain evidence="3">Lindley</strain>
    </source>
</reference>
<protein>
    <submittedName>
        <fullName evidence="4">C2H2-type domain-containing protein</fullName>
    </submittedName>
</protein>
<dbReference type="PANTHER" id="PTHR46169">
    <property type="entry name" value="DNA REPLICATION-RELATED ELEMENT FACTOR, ISOFORM A"/>
    <property type="match status" value="1"/>
</dbReference>
<proteinExistence type="predicted"/>
<feature type="compositionally biased region" description="Low complexity" evidence="1">
    <location>
        <begin position="128"/>
        <end position="138"/>
    </location>
</feature>
<feature type="region of interest" description="Disordered" evidence="1">
    <location>
        <begin position="56"/>
        <end position="149"/>
    </location>
</feature>
<dbReference type="InterPro" id="IPR052717">
    <property type="entry name" value="Vacuolar_transposase_reg"/>
</dbReference>
<dbReference type="Proteomes" id="UP000050741">
    <property type="component" value="Unassembled WGS sequence"/>
</dbReference>
<evidence type="ECO:0000313" key="4">
    <source>
        <dbReference type="WBParaSite" id="GPLIN_000587100"/>
    </source>
</evidence>
<evidence type="ECO:0000256" key="1">
    <source>
        <dbReference type="SAM" id="MobiDB-lite"/>
    </source>
</evidence>
<dbReference type="Pfam" id="PF05699">
    <property type="entry name" value="Dimer_Tnp_hAT"/>
    <property type="match status" value="1"/>
</dbReference>
<accession>A0A183BZ30</accession>
<feature type="domain" description="C2H2-type" evidence="2">
    <location>
        <begin position="163"/>
        <end position="184"/>
    </location>
</feature>
<evidence type="ECO:0000313" key="3">
    <source>
        <dbReference type="Proteomes" id="UP000050741"/>
    </source>
</evidence>
<sequence>MSQQKNKTPELFPERRSIIRRPDNGICHFCLKIISASNWSRHIRSQHMKELVRLKQGDQSPTLSEEPLTSETPQNDGSSEYTTKLIDERHITKREEECPGEGTAMSEEGQQRTRRKNSGRRKRRATAQQQQQQQQQQQTEAAVPKRPKRSRRMCCAIRLPENNVCPLCGKTTSAGNWSRHLKRHHPEYALAEGTEETQQMGMAMCSDAAAAAVTVHQQQQQQQQQQQHQQQQQPHLHSEPKELQVLDQKVPATLQRETDFSLVHLQQFLAQQKQHNNFDAFGGLGELVAEPTIDEHQINYHPLSAIKALELKLEEPDVQAALEGTAELMKRMIGDRTLEDYREMNNGQHLTLLAEEQPTIQQRPLDGPSTSGSAIAKEPAAESTSHRQKAQRRTSAIRPDKDGRCPLCGKSISSPNWRRHLLRCHPEEELLAQYKYPDPIFSVPVQTRLFALYAATAHMPLEHLDNEFLRKFLNLMPEFDIPSRRMLQAQMDGEVERVKQRIRVALSSQKLLAASVHIEGGMVEGLMQQNSMVICAHFWDNSAQSAECVGLSLGPVGYSNDDIVDGIRDRLADMELPLERNKFIHFTVDKFSGFSNYNSTRPAFFNPFPFIGGPMATSIGLPSADWQLVDSSPEVLETFFNNDTDEDDAGEEEVVLRLGEGIDVSVCAARRLESVLRTVFERDQHMLELRKRLFLLFEQFAFSHCACSALSVRNGGVSILFPANVRWHTLEPAYARLFSLYGVIGGVCEEFKIPPIFESDWKTIEMVLEISDTFHKFVAKLEQIVQPTISLLFPGLNLLLSTLQQNFAAQMPSLTDALTEQIRHAFADVLNFECNSLFLCASMLDPQVENKVSADPNALLRVRPNIERFVDVVESPFGFGTIRRARAPLLGTAKEHGAVGEERDQIDMEIVEYLDIVQLDSSESCSEFWTKHRQRFPLLSDTAKSVLAIPATTATAKCLLRQVRDSGAERDTEIGVRKAMLKFNRRFIDLVETTMTECPSTRRAAFLSLLLRVVAVAFFYRLKYASAAVDSLDCSDFGMACHWHNAVSPPSPLLWYRSSLPIDGDQLQLMTGTNVTPNGTYAITASSVQDVSQNGTALVATLISDTVPCQINNATLSLNYWTTSFVRIWMCCNVQGQTLNRSRDCQMAPTSQGPGPAMFTIQGITEPFQISIEATNFVYTNSNSGLQGGLAILDNIGKWIKSINDKLNIGFCYKFISLYSNDSESNNDNNKATCNKWNCINKFINSNKFNKLIIGFCYKFISLYSNDSESNNDNNKATCNKWNCINKFFRPNKFKQFNKLIIGFWNKFINSNKFNKLIIGFCYKFISLYSTDSEPNNDSNKATCNKWNCINKFINSNKFKLIFGFWNKFISLYSNDSESNNDNNKATCNKWNCINKFINSNKFNKLIIGFCYKFTNSNKFNKLIIGICANERHYDGKTGKCHVAVSTSNGPNKLHFGQQLEGQSGRRCDSVRWGGGKCERQFVRLKFFKSHHANFCRFNGHNDDEAANNSQWHFCANKFNRRKCNKCFFQFVL</sequence>